<dbReference type="InterPro" id="IPR058240">
    <property type="entry name" value="rSAM_sf"/>
</dbReference>
<dbReference type="InterPro" id="IPR006638">
    <property type="entry name" value="Elp3/MiaA/NifB-like_rSAM"/>
</dbReference>
<dbReference type="PANTHER" id="PTHR42731:SF1">
    <property type="entry name" value="RADICAL SAM DOMAIN PROTEIN"/>
    <property type="match status" value="1"/>
</dbReference>
<dbReference type="Proteomes" id="UP000215215">
    <property type="component" value="Unassembled WGS sequence"/>
</dbReference>
<proteinExistence type="predicted"/>
<evidence type="ECO:0000313" key="3">
    <source>
        <dbReference type="Proteomes" id="UP000215215"/>
    </source>
</evidence>
<accession>A0A235BPS3</accession>
<dbReference type="Gene3D" id="3.30.750.200">
    <property type="match status" value="1"/>
</dbReference>
<protein>
    <recommendedName>
        <fullName evidence="1">Radical SAM core domain-containing protein</fullName>
    </recommendedName>
</protein>
<dbReference type="CDD" id="cd01335">
    <property type="entry name" value="Radical_SAM"/>
    <property type="match status" value="1"/>
</dbReference>
<dbReference type="Pfam" id="PF10105">
    <property type="entry name" value="DUF2344"/>
    <property type="match status" value="1"/>
</dbReference>
<dbReference type="InterPro" id="IPR018768">
    <property type="entry name" value="DUF2344"/>
</dbReference>
<evidence type="ECO:0000259" key="1">
    <source>
        <dbReference type="PROSITE" id="PS51918"/>
    </source>
</evidence>
<dbReference type="EMBL" id="NOZQ01000197">
    <property type="protein sequence ID" value="OYD14231.1"/>
    <property type="molecule type" value="Genomic_DNA"/>
</dbReference>
<name>A0A235BPS3_UNCW3</name>
<dbReference type="SFLD" id="SFLDS00029">
    <property type="entry name" value="Radical_SAM"/>
    <property type="match status" value="1"/>
</dbReference>
<dbReference type="NCBIfam" id="TIGR03960">
    <property type="entry name" value="rSAM_fuse_unch"/>
    <property type="match status" value="1"/>
</dbReference>
<dbReference type="InterPro" id="IPR007197">
    <property type="entry name" value="rSAM"/>
</dbReference>
<evidence type="ECO:0000313" key="2">
    <source>
        <dbReference type="EMBL" id="OYD14231.1"/>
    </source>
</evidence>
<dbReference type="InterPro" id="IPR045784">
    <property type="entry name" value="Radical_SAM_N2"/>
</dbReference>
<feature type="domain" description="Radical SAM core" evidence="1">
    <location>
        <begin position="232"/>
        <end position="455"/>
    </location>
</feature>
<dbReference type="Pfam" id="PF04055">
    <property type="entry name" value="Radical_SAM"/>
    <property type="match status" value="1"/>
</dbReference>
<dbReference type="AlphaFoldDB" id="A0A235BPS3"/>
<dbReference type="PANTHER" id="PTHR42731">
    <property type="entry name" value="SLL1084 PROTEIN"/>
    <property type="match status" value="1"/>
</dbReference>
<organism evidence="2 3">
    <name type="scientific">candidate division WOR-3 bacterium JGI_Cruoil_03_44_89</name>
    <dbReference type="NCBI Taxonomy" id="1973748"/>
    <lineage>
        <taxon>Bacteria</taxon>
        <taxon>Bacteria division WOR-3</taxon>
    </lineage>
</organism>
<reference evidence="2 3" key="1">
    <citation type="submission" date="2017-07" db="EMBL/GenBank/DDBJ databases">
        <title>Recovery of genomes from metagenomes via a dereplication, aggregation, and scoring strategy.</title>
        <authorList>
            <person name="Sieber C.M."/>
            <person name="Probst A.J."/>
            <person name="Sharrar A."/>
            <person name="Thomas B.C."/>
            <person name="Hess M."/>
            <person name="Tringe S.G."/>
            <person name="Banfield J.F."/>
        </authorList>
    </citation>
    <scope>NUCLEOTIDE SEQUENCE [LARGE SCALE GENOMIC DNA]</scope>
    <source>
        <strain evidence="2">JGI_Cruoil_03_44_89</strain>
    </source>
</reference>
<dbReference type="NCBIfam" id="TIGR03936">
    <property type="entry name" value="sam_1_link_chp"/>
    <property type="match status" value="1"/>
</dbReference>
<dbReference type="PROSITE" id="PS51918">
    <property type="entry name" value="RADICAL_SAM"/>
    <property type="match status" value="1"/>
</dbReference>
<dbReference type="Gene3D" id="3.30.750.210">
    <property type="match status" value="1"/>
</dbReference>
<comment type="caution">
    <text evidence="2">The sequence shown here is derived from an EMBL/GenBank/DDBJ whole genome shotgun (WGS) entry which is preliminary data.</text>
</comment>
<dbReference type="InterPro" id="IPR023862">
    <property type="entry name" value="CHP03960_rSAM"/>
</dbReference>
<dbReference type="SMART" id="SM00729">
    <property type="entry name" value="Elp3"/>
    <property type="match status" value="1"/>
</dbReference>
<dbReference type="GO" id="GO:0003824">
    <property type="term" value="F:catalytic activity"/>
    <property type="evidence" value="ECO:0007669"/>
    <property type="project" value="InterPro"/>
</dbReference>
<dbReference type="SUPFAM" id="SSF102114">
    <property type="entry name" value="Radical SAM enzymes"/>
    <property type="match status" value="1"/>
</dbReference>
<dbReference type="Pfam" id="PF19864">
    <property type="entry name" value="Radical_SAM_N2"/>
    <property type="match status" value="1"/>
</dbReference>
<dbReference type="SFLD" id="SFLDG01082">
    <property type="entry name" value="B12-binding_domain_containing"/>
    <property type="match status" value="1"/>
</dbReference>
<sequence length="793" mass="89813">MCNLDSILPLVRKPGRYIGDEIGRRGERQFAPADTSVAIAFPDVYEVGMSSLGVRILYHLFRKEGMRVERVFSPWVDMEEKMRKNKIPLFSLESHTPIKDFDLVAFSLQYELNYTNVLCMLDLAGIPLLSEERKEKDPIIVAGGTCVFNPLPILPFFDVFLVGEGEVLVPEMIPVIGDKSLTRSEKIAELSKLSGGLSVKNTGNLQGSVRKVFTAILSPDTIPDPPIVPFIDIVHDRLVVEIARGCTRGCRFCQAGTIYRPYRERDRKTVAEAVRCGLSKTGYGGVTLLSLSLLDHSEIEEIIRDLRGKNISLSLPSLRGDALTDRVARLIGGGSVTLAPEAGTERLRRVINKDINEDEMIASTRRLKLYGFTHAKLYFMIGLPGETDEDIEGIVKLVNTIRKNTSVKVSISPFVPRPHTPFQWERQNDIEELREKINFLKSGIKKVRVSYRDPEGCLLEGVFSRGDERLSKVVERAYGLGARFDEWSELFCFDRWMEAFEKEGIDPAGYLRERSVEKTLPWEIVDTGVRREWLLEERELSRRGDMRRDCRIIGCTGCGIFDCEIKPLKEKSVIQMDYGRRAKMVHLTPVKMRYRIMYSKTGDLRFIGHLDTTRALIRALKRAGLPLVYSQGYKPKPRVAFSPPLTLGFTSRVEYMDVILERLVPDIEVRVKRTLPDGFAINAVEILPPKGASLSSTLLHQRLRVDIPQCGRDPGAPRRDGLIRLINDFMEKEVVEIDGVNVRPAVLELKKRGDGVEILMKLGKAKPIQLFQALFNIIDEEARVLKVERIGWQ</sequence>
<gene>
    <name evidence="2" type="ORF">CH333_08545</name>
</gene>
<dbReference type="GO" id="GO:0051536">
    <property type="term" value="F:iron-sulfur cluster binding"/>
    <property type="evidence" value="ECO:0007669"/>
    <property type="project" value="InterPro"/>
</dbReference>